<evidence type="ECO:0000313" key="2">
    <source>
        <dbReference type="Proteomes" id="UP000037035"/>
    </source>
</evidence>
<comment type="caution">
    <text evidence="1">The sequence shown here is derived from an EMBL/GenBank/DDBJ whole genome shotgun (WGS) entry which is preliminary data.</text>
</comment>
<name>A0A0L6UF50_9BASI</name>
<dbReference type="AlphaFoldDB" id="A0A0L6UF50"/>
<sequence length="72" mass="7935">MGKDIYGLILSKDLSCLHPVFHTSLLLPFIEPSSFPSRIGSKAPQGPDSLNQRFWDLKDIDTAKIICSNACS</sequence>
<accession>A0A0L6UF50</accession>
<proteinExistence type="predicted"/>
<keyword evidence="2" id="KW-1185">Reference proteome</keyword>
<dbReference type="EMBL" id="LAVV01012267">
    <property type="protein sequence ID" value="KNZ46862.1"/>
    <property type="molecule type" value="Genomic_DNA"/>
</dbReference>
<dbReference type="OrthoDB" id="2273864at2759"/>
<organism evidence="1 2">
    <name type="scientific">Puccinia sorghi</name>
    <dbReference type="NCBI Taxonomy" id="27349"/>
    <lineage>
        <taxon>Eukaryota</taxon>
        <taxon>Fungi</taxon>
        <taxon>Dikarya</taxon>
        <taxon>Basidiomycota</taxon>
        <taxon>Pucciniomycotina</taxon>
        <taxon>Pucciniomycetes</taxon>
        <taxon>Pucciniales</taxon>
        <taxon>Pucciniaceae</taxon>
        <taxon>Puccinia</taxon>
    </lineage>
</organism>
<dbReference type="VEuPathDB" id="FungiDB:VP01_6896g1"/>
<protein>
    <submittedName>
        <fullName evidence="1">Uncharacterized protein</fullName>
    </submittedName>
</protein>
<evidence type="ECO:0000313" key="1">
    <source>
        <dbReference type="EMBL" id="KNZ46862.1"/>
    </source>
</evidence>
<reference evidence="1 2" key="1">
    <citation type="submission" date="2015-08" db="EMBL/GenBank/DDBJ databases">
        <title>Next Generation Sequencing and Analysis of the Genome of Puccinia sorghi L Schw, the Causal Agent of Maize Common Rust.</title>
        <authorList>
            <person name="Rochi L."/>
            <person name="Burguener G."/>
            <person name="Darino M."/>
            <person name="Turjanski A."/>
            <person name="Kreff E."/>
            <person name="Dieguez M.J."/>
            <person name="Sacco F."/>
        </authorList>
    </citation>
    <scope>NUCLEOTIDE SEQUENCE [LARGE SCALE GENOMIC DNA]</scope>
    <source>
        <strain evidence="1 2">RO10H11247</strain>
    </source>
</reference>
<dbReference type="Proteomes" id="UP000037035">
    <property type="component" value="Unassembled WGS sequence"/>
</dbReference>
<gene>
    <name evidence="1" type="ORF">VP01_6896g1</name>
</gene>